<organism evidence="1 2">
    <name type="scientific">Ladona fulva</name>
    <name type="common">Scarce chaser dragonfly</name>
    <name type="synonym">Libellula fulva</name>
    <dbReference type="NCBI Taxonomy" id="123851"/>
    <lineage>
        <taxon>Eukaryota</taxon>
        <taxon>Metazoa</taxon>
        <taxon>Ecdysozoa</taxon>
        <taxon>Arthropoda</taxon>
        <taxon>Hexapoda</taxon>
        <taxon>Insecta</taxon>
        <taxon>Pterygota</taxon>
        <taxon>Palaeoptera</taxon>
        <taxon>Odonata</taxon>
        <taxon>Epiprocta</taxon>
        <taxon>Anisoptera</taxon>
        <taxon>Libelluloidea</taxon>
        <taxon>Libellulidae</taxon>
        <taxon>Ladona</taxon>
    </lineage>
</organism>
<protein>
    <recommendedName>
        <fullName evidence="3">Integrase catalytic domain-containing protein</fullName>
    </recommendedName>
</protein>
<evidence type="ECO:0008006" key="3">
    <source>
        <dbReference type="Google" id="ProtNLM"/>
    </source>
</evidence>
<dbReference type="Proteomes" id="UP000792457">
    <property type="component" value="Unassembled WGS sequence"/>
</dbReference>
<evidence type="ECO:0000313" key="2">
    <source>
        <dbReference type="Proteomes" id="UP000792457"/>
    </source>
</evidence>
<evidence type="ECO:0000313" key="1">
    <source>
        <dbReference type="EMBL" id="KAG8238827.1"/>
    </source>
</evidence>
<dbReference type="EMBL" id="KZ309443">
    <property type="protein sequence ID" value="KAG8238827.1"/>
    <property type="molecule type" value="Genomic_DNA"/>
</dbReference>
<reference evidence="1" key="2">
    <citation type="submission" date="2017-10" db="EMBL/GenBank/DDBJ databases">
        <title>Ladona fulva Genome sequencing and assembly.</title>
        <authorList>
            <person name="Murali S."/>
            <person name="Richards S."/>
            <person name="Bandaranaike D."/>
            <person name="Bellair M."/>
            <person name="Blankenburg K."/>
            <person name="Chao H."/>
            <person name="Dinh H."/>
            <person name="Doddapaneni H."/>
            <person name="Dugan-Rocha S."/>
            <person name="Elkadiri S."/>
            <person name="Gnanaolivu R."/>
            <person name="Hernandez B."/>
            <person name="Skinner E."/>
            <person name="Javaid M."/>
            <person name="Lee S."/>
            <person name="Li M."/>
            <person name="Ming W."/>
            <person name="Munidasa M."/>
            <person name="Muniz J."/>
            <person name="Nguyen L."/>
            <person name="Hughes D."/>
            <person name="Osuji N."/>
            <person name="Pu L.-L."/>
            <person name="Puazo M."/>
            <person name="Qu C."/>
            <person name="Quiroz J."/>
            <person name="Raj R."/>
            <person name="Weissenberger G."/>
            <person name="Xin Y."/>
            <person name="Zou X."/>
            <person name="Han Y."/>
            <person name="Worley K."/>
            <person name="Muzny D."/>
            <person name="Gibbs R."/>
        </authorList>
    </citation>
    <scope>NUCLEOTIDE SEQUENCE</scope>
    <source>
        <strain evidence="1">Sampled in the wild</strain>
    </source>
</reference>
<gene>
    <name evidence="1" type="ORF">J437_LFUL018582</name>
</gene>
<keyword evidence="2" id="KW-1185">Reference proteome</keyword>
<dbReference type="AlphaFoldDB" id="A0A8K0KQ88"/>
<accession>A0A8K0KQ88</accession>
<proteinExistence type="predicted"/>
<comment type="caution">
    <text evidence="1">The sequence shown here is derived from an EMBL/GenBank/DDBJ whole genome shotgun (WGS) entry which is preliminary data.</text>
</comment>
<name>A0A8K0KQ88_LADFU</name>
<sequence length="126" mass="14221">MAKNLRYHYSPGISLSGHGNVFMSIPKETMVYLGRCIFQLDLSSSIEGYDQSMADQNTATTICSVWASWSNAEDQDLWLQLFLLSYRNTPHATTGKAPADMFLGHHLPTQLDCLKLDPRNKVEIRV</sequence>
<reference evidence="1" key="1">
    <citation type="submission" date="2013-04" db="EMBL/GenBank/DDBJ databases">
        <authorList>
            <person name="Qu J."/>
            <person name="Murali S.C."/>
            <person name="Bandaranaike D."/>
            <person name="Bellair M."/>
            <person name="Blankenburg K."/>
            <person name="Chao H."/>
            <person name="Dinh H."/>
            <person name="Doddapaneni H."/>
            <person name="Downs B."/>
            <person name="Dugan-Rocha S."/>
            <person name="Elkadiri S."/>
            <person name="Gnanaolivu R.D."/>
            <person name="Hernandez B."/>
            <person name="Javaid M."/>
            <person name="Jayaseelan J.C."/>
            <person name="Lee S."/>
            <person name="Li M."/>
            <person name="Ming W."/>
            <person name="Munidasa M."/>
            <person name="Muniz J."/>
            <person name="Nguyen L."/>
            <person name="Ongeri F."/>
            <person name="Osuji N."/>
            <person name="Pu L.-L."/>
            <person name="Puazo M."/>
            <person name="Qu C."/>
            <person name="Quiroz J."/>
            <person name="Raj R."/>
            <person name="Weissenberger G."/>
            <person name="Xin Y."/>
            <person name="Zou X."/>
            <person name="Han Y."/>
            <person name="Richards S."/>
            <person name="Worley K."/>
            <person name="Muzny D."/>
            <person name="Gibbs R."/>
        </authorList>
    </citation>
    <scope>NUCLEOTIDE SEQUENCE</scope>
    <source>
        <strain evidence="1">Sampled in the wild</strain>
    </source>
</reference>
<dbReference type="OrthoDB" id="10058156at2759"/>